<evidence type="ECO:0000256" key="2">
    <source>
        <dbReference type="ARBA" id="ARBA00009948"/>
    </source>
</evidence>
<dbReference type="GO" id="GO:0008652">
    <property type="term" value="P:amino acid biosynthetic process"/>
    <property type="evidence" value="ECO:0007669"/>
    <property type="project" value="UniProtKB-KW"/>
</dbReference>
<protein>
    <recommendedName>
        <fullName evidence="8">3-phosphoshikimate 1-carboxyvinyltransferase</fullName>
        <ecNumber evidence="8">2.5.1.19</ecNumber>
    </recommendedName>
    <alternativeName>
        <fullName evidence="8">5-enolpyruvylshikimate-3-phosphate synthase</fullName>
        <shortName evidence="8">EPSP synthase</shortName>
        <shortName evidence="8">EPSPS</shortName>
    </alternativeName>
</protein>
<dbReference type="PIRSF" id="PIRSF000505">
    <property type="entry name" value="EPSPS"/>
    <property type="match status" value="1"/>
</dbReference>
<comment type="subunit">
    <text evidence="8">Monomer.</text>
</comment>
<feature type="binding site" evidence="8">
    <location>
        <position position="103"/>
    </location>
    <ligand>
        <name>phosphoenolpyruvate</name>
        <dbReference type="ChEBI" id="CHEBI:58702"/>
    </ligand>
</feature>
<feature type="binding site" evidence="8">
    <location>
        <position position="360"/>
    </location>
    <ligand>
        <name>phosphoenolpyruvate</name>
        <dbReference type="ChEBI" id="CHEBI:58702"/>
    </ligand>
</feature>
<feature type="binding site" evidence="8">
    <location>
        <position position="405"/>
    </location>
    <ligand>
        <name>phosphoenolpyruvate</name>
        <dbReference type="ChEBI" id="CHEBI:58702"/>
    </ligand>
</feature>
<evidence type="ECO:0000256" key="1">
    <source>
        <dbReference type="ARBA" id="ARBA00004811"/>
    </source>
</evidence>
<dbReference type="RefSeq" id="WP_077808064.1">
    <property type="nucleotide sequence ID" value="NZ_BJXS01000001.1"/>
</dbReference>
<dbReference type="Proteomes" id="UP000188604">
    <property type="component" value="Chromosome"/>
</dbReference>
<dbReference type="PANTHER" id="PTHR21090:SF5">
    <property type="entry name" value="PENTAFUNCTIONAL AROM POLYPEPTIDE"/>
    <property type="match status" value="1"/>
</dbReference>
<keyword evidence="10" id="KW-1185">Reference proteome</keyword>
<dbReference type="GO" id="GO:0009423">
    <property type="term" value="P:chorismate biosynthetic process"/>
    <property type="evidence" value="ECO:0007669"/>
    <property type="project" value="UniProtKB-UniRule"/>
</dbReference>
<keyword evidence="5 8" id="KW-0808">Transferase</keyword>
<keyword evidence="4 8" id="KW-0028">Amino-acid biosynthesis</keyword>
<dbReference type="SUPFAM" id="SSF55205">
    <property type="entry name" value="EPT/RTPC-like"/>
    <property type="match status" value="1"/>
</dbReference>
<comment type="similarity">
    <text evidence="2 8">Belongs to the EPSP synthase family.</text>
</comment>
<accession>A0A1U9KTG0</accession>
<feature type="binding site" evidence="8">
    <location>
        <position position="31"/>
    </location>
    <ligand>
        <name>3-phosphoshikimate</name>
        <dbReference type="ChEBI" id="CHEBI:145989"/>
    </ligand>
</feature>
<dbReference type="STRING" id="320497.A0U93_15005"/>
<feature type="binding site" evidence="8">
    <location>
        <position position="176"/>
    </location>
    <ligand>
        <name>3-phosphoshikimate</name>
        <dbReference type="ChEBI" id="CHEBI:145989"/>
    </ligand>
</feature>
<dbReference type="KEGG" id="nch:A0U93_15005"/>
<feature type="binding site" evidence="8">
    <location>
        <position position="329"/>
    </location>
    <ligand>
        <name>3-phosphoshikimate</name>
        <dbReference type="ChEBI" id="CHEBI:145989"/>
    </ligand>
</feature>
<sequence>MQRLSESSIRPLIVRRSPSGLRGTINVPGDKSISHRALMFAALAQGRTVIKGLLEGEDVLRTADAMRALGATISRDGSDWVVEGRGVGQLREPDDVLDMGNSGTGARLLSGILSSHPFNSVMTGDASLRSRPMRRVTAPLAENGACFVTRRDERLPMAIVGTGAAKPLNYRLPVASAQVKSAILLAGLNADGETRVEEPVATRDHTENMLRHFGVPVRVETTTDGGRVIFLQGPAHLTARDVIVPGDPSSAAFPIVAALLLPQSDIVIRGIGLNPLRTGLLTTLRDMGGDLRLENERIEGGEPVGDLHVRGSDLRCVDVPADRAPSMIDEYPVLAVACSFANGTSRLRGLAELRVKESDRLAATVALLEASGVVVRVEGDDMLIDGLGAGQVPGGGKVATRMDHRLAMSAIVLGLAAGQPVDVDDTAFIDTSFPDFIGLMNKLGANLGGTADAS</sequence>
<reference evidence="9 10" key="1">
    <citation type="submission" date="2016-03" db="EMBL/GenBank/DDBJ databases">
        <title>Acetic acid bacteria sequencing.</title>
        <authorList>
            <person name="Brandt J."/>
            <person name="Jakob F."/>
            <person name="Vogel R.F."/>
        </authorList>
    </citation>
    <scope>NUCLEOTIDE SEQUENCE [LARGE SCALE GENOMIC DNA]</scope>
    <source>
        <strain evidence="9 10">NBRC 101099</strain>
    </source>
</reference>
<dbReference type="GO" id="GO:0005737">
    <property type="term" value="C:cytoplasm"/>
    <property type="evidence" value="ECO:0007669"/>
    <property type="project" value="UniProtKB-SubCell"/>
</dbReference>
<feature type="binding site" evidence="8">
    <location>
        <position position="31"/>
    </location>
    <ligand>
        <name>phosphoenolpyruvate</name>
        <dbReference type="ChEBI" id="CHEBI:58702"/>
    </ligand>
</feature>
<keyword evidence="6 8" id="KW-0057">Aromatic amino acid biosynthesis</keyword>
<evidence type="ECO:0000313" key="9">
    <source>
        <dbReference type="EMBL" id="AQS89007.1"/>
    </source>
</evidence>
<feature type="binding site" evidence="8">
    <location>
        <position position="131"/>
    </location>
    <ligand>
        <name>phosphoenolpyruvate</name>
        <dbReference type="ChEBI" id="CHEBI:58702"/>
    </ligand>
</feature>
<dbReference type="Gene3D" id="3.65.10.10">
    <property type="entry name" value="Enolpyruvate transferase domain"/>
    <property type="match status" value="2"/>
</dbReference>
<keyword evidence="3 8" id="KW-0963">Cytoplasm</keyword>
<dbReference type="GO" id="GO:0003866">
    <property type="term" value="F:3-phosphoshikimate 1-carboxyvinyltransferase activity"/>
    <property type="evidence" value="ECO:0007669"/>
    <property type="project" value="UniProtKB-UniRule"/>
</dbReference>
<evidence type="ECO:0000256" key="3">
    <source>
        <dbReference type="ARBA" id="ARBA00022490"/>
    </source>
</evidence>
<comment type="catalytic activity">
    <reaction evidence="7">
        <text>3-phosphoshikimate + phosphoenolpyruvate = 5-O-(1-carboxyvinyl)-3-phosphoshikimate + phosphate</text>
        <dbReference type="Rhea" id="RHEA:21256"/>
        <dbReference type="ChEBI" id="CHEBI:43474"/>
        <dbReference type="ChEBI" id="CHEBI:57701"/>
        <dbReference type="ChEBI" id="CHEBI:58702"/>
        <dbReference type="ChEBI" id="CHEBI:145989"/>
        <dbReference type="EC" id="2.5.1.19"/>
    </reaction>
    <physiologicalReaction direction="left-to-right" evidence="7">
        <dbReference type="Rhea" id="RHEA:21257"/>
    </physiologicalReaction>
</comment>
<dbReference type="FunFam" id="3.65.10.10:FF:000005">
    <property type="entry name" value="3-phosphoshikimate 1-carboxyvinyltransferase"/>
    <property type="match status" value="1"/>
</dbReference>
<name>A0A1U9KTG0_9PROT</name>
<evidence type="ECO:0000256" key="4">
    <source>
        <dbReference type="ARBA" id="ARBA00022605"/>
    </source>
</evidence>
<feature type="binding site" evidence="8">
    <location>
        <position position="356"/>
    </location>
    <ligand>
        <name>3-phosphoshikimate</name>
        <dbReference type="ChEBI" id="CHEBI:145989"/>
    </ligand>
</feature>
<evidence type="ECO:0000256" key="5">
    <source>
        <dbReference type="ARBA" id="ARBA00022679"/>
    </source>
</evidence>
<dbReference type="EC" id="2.5.1.19" evidence="8"/>
<evidence type="ECO:0000256" key="8">
    <source>
        <dbReference type="HAMAP-Rule" id="MF_00210"/>
    </source>
</evidence>
<dbReference type="HAMAP" id="MF_00210">
    <property type="entry name" value="EPSP_synth"/>
    <property type="match status" value="1"/>
</dbReference>
<dbReference type="CDD" id="cd01556">
    <property type="entry name" value="EPSP_synthase"/>
    <property type="match status" value="1"/>
</dbReference>
<dbReference type="PROSITE" id="PS00104">
    <property type="entry name" value="EPSP_SYNTHASE_1"/>
    <property type="match status" value="1"/>
</dbReference>
<comment type="pathway">
    <text evidence="1 8">Metabolic intermediate biosynthesis; chorismate biosynthesis; chorismate from D-erythrose 4-phosphate and phosphoenolpyruvate: step 6/7.</text>
</comment>
<evidence type="ECO:0000313" key="10">
    <source>
        <dbReference type="Proteomes" id="UP000188604"/>
    </source>
</evidence>
<dbReference type="InterPro" id="IPR013792">
    <property type="entry name" value="RNA3'P_cycl/enolpyr_Trfase_a/b"/>
</dbReference>
<feature type="binding site" evidence="8">
    <location>
        <position position="32"/>
    </location>
    <ligand>
        <name>3-phosphoshikimate</name>
        <dbReference type="ChEBI" id="CHEBI:145989"/>
    </ligand>
</feature>
<comment type="caution">
    <text evidence="8">Lacks conserved residue(s) required for the propagation of feature annotation.</text>
</comment>
<evidence type="ECO:0000256" key="7">
    <source>
        <dbReference type="ARBA" id="ARBA00044633"/>
    </source>
</evidence>
<dbReference type="PANTHER" id="PTHR21090">
    <property type="entry name" value="AROM/DEHYDROQUINATE SYNTHASE"/>
    <property type="match status" value="1"/>
</dbReference>
<comment type="function">
    <text evidence="8">Catalyzes the transfer of the enolpyruvyl moiety of phosphoenolpyruvate (PEP) to the 5-hydroxyl of shikimate-3-phosphate (S3P) to produce enolpyruvyl shikimate-3-phosphate and inorganic phosphate.</text>
</comment>
<proteinExistence type="inferred from homology"/>
<dbReference type="AlphaFoldDB" id="A0A1U9KTG0"/>
<feature type="active site" description="Proton acceptor" evidence="8">
    <location>
        <position position="329"/>
    </location>
</feature>
<dbReference type="InterPro" id="IPR001986">
    <property type="entry name" value="Enolpyruvate_Tfrase_dom"/>
</dbReference>
<dbReference type="NCBIfam" id="TIGR01356">
    <property type="entry name" value="aroA"/>
    <property type="match status" value="1"/>
</dbReference>
<evidence type="ECO:0000256" key="6">
    <source>
        <dbReference type="ARBA" id="ARBA00023141"/>
    </source>
</evidence>
<dbReference type="EMBL" id="CP014691">
    <property type="protein sequence ID" value="AQS89007.1"/>
    <property type="molecule type" value="Genomic_DNA"/>
</dbReference>
<feature type="binding site" evidence="8">
    <location>
        <position position="36"/>
    </location>
    <ligand>
        <name>3-phosphoshikimate</name>
        <dbReference type="ChEBI" id="CHEBI:145989"/>
    </ligand>
</feature>
<dbReference type="InterPro" id="IPR023193">
    <property type="entry name" value="EPSP_synthase_CS"/>
</dbReference>
<feature type="binding site" evidence="8">
    <location>
        <position position="178"/>
    </location>
    <ligand>
        <name>phosphoenolpyruvate</name>
        <dbReference type="ChEBI" id="CHEBI:58702"/>
    </ligand>
</feature>
<dbReference type="GO" id="GO:0009073">
    <property type="term" value="P:aromatic amino acid family biosynthetic process"/>
    <property type="evidence" value="ECO:0007669"/>
    <property type="project" value="UniProtKB-KW"/>
</dbReference>
<dbReference type="Pfam" id="PF00275">
    <property type="entry name" value="EPSP_synthase"/>
    <property type="match status" value="1"/>
</dbReference>
<dbReference type="OrthoDB" id="9809920at2"/>
<comment type="subcellular location">
    <subcellularLocation>
        <location evidence="8">Cytoplasm</location>
    </subcellularLocation>
</comment>
<dbReference type="InterPro" id="IPR036968">
    <property type="entry name" value="Enolpyruvate_Tfrase_sf"/>
</dbReference>
<feature type="binding site" evidence="8">
    <location>
        <position position="178"/>
    </location>
    <ligand>
        <name>3-phosphoshikimate</name>
        <dbReference type="ChEBI" id="CHEBI:145989"/>
    </ligand>
</feature>
<dbReference type="UniPathway" id="UPA00053">
    <property type="reaction ID" value="UER00089"/>
</dbReference>
<organism evidence="9 10">
    <name type="scientific">Neoasaia chiangmaiensis</name>
    <dbReference type="NCBI Taxonomy" id="320497"/>
    <lineage>
        <taxon>Bacteria</taxon>
        <taxon>Pseudomonadati</taxon>
        <taxon>Pseudomonadota</taxon>
        <taxon>Alphaproteobacteria</taxon>
        <taxon>Acetobacterales</taxon>
        <taxon>Acetobacteraceae</taxon>
        <taxon>Neoasaia</taxon>
    </lineage>
</organism>
<gene>
    <name evidence="8" type="primary">aroA</name>
    <name evidence="9" type="ORF">A0U93_15005</name>
</gene>
<dbReference type="InterPro" id="IPR006264">
    <property type="entry name" value="EPSP_synthase"/>
</dbReference>